<dbReference type="OrthoDB" id="46527at2759"/>
<feature type="compositionally biased region" description="Low complexity" evidence="4">
    <location>
        <begin position="216"/>
        <end position="231"/>
    </location>
</feature>
<evidence type="ECO:0000313" key="8">
    <source>
        <dbReference type="Proteomes" id="UP000266841"/>
    </source>
</evidence>
<evidence type="ECO:0000256" key="1">
    <source>
        <dbReference type="ARBA" id="ARBA00023016"/>
    </source>
</evidence>
<evidence type="ECO:0000259" key="6">
    <source>
        <dbReference type="PROSITE" id="PS01031"/>
    </source>
</evidence>
<dbReference type="Pfam" id="PF00011">
    <property type="entry name" value="HSP20"/>
    <property type="match status" value="1"/>
</dbReference>
<dbReference type="PROSITE" id="PS01031">
    <property type="entry name" value="SHSP"/>
    <property type="match status" value="1"/>
</dbReference>
<dbReference type="PANTHER" id="PTHR11527">
    <property type="entry name" value="HEAT-SHOCK PROTEIN 20 FAMILY MEMBER"/>
    <property type="match status" value="1"/>
</dbReference>
<proteinExistence type="inferred from homology"/>
<gene>
    <name evidence="7" type="ORF">THAOC_11088</name>
</gene>
<feature type="domain" description="SHSP" evidence="6">
    <location>
        <begin position="95"/>
        <end position="204"/>
    </location>
</feature>
<evidence type="ECO:0000313" key="7">
    <source>
        <dbReference type="EMBL" id="EJK67823.1"/>
    </source>
</evidence>
<evidence type="ECO:0000256" key="2">
    <source>
        <dbReference type="PROSITE-ProRule" id="PRU00285"/>
    </source>
</evidence>
<dbReference type="CDD" id="cd00298">
    <property type="entry name" value="ACD_sHsps_p23-like"/>
    <property type="match status" value="1"/>
</dbReference>
<keyword evidence="5" id="KW-0732">Signal</keyword>
<dbReference type="SUPFAM" id="SSF49764">
    <property type="entry name" value="HSP20-like chaperones"/>
    <property type="match status" value="1"/>
</dbReference>
<dbReference type="EMBL" id="AGNL01012566">
    <property type="protein sequence ID" value="EJK67823.1"/>
    <property type="molecule type" value="Genomic_DNA"/>
</dbReference>
<comment type="similarity">
    <text evidence="2 3">Belongs to the small heat shock protein (HSP20) family.</text>
</comment>
<evidence type="ECO:0000256" key="5">
    <source>
        <dbReference type="SAM" id="SignalP"/>
    </source>
</evidence>
<evidence type="ECO:0000256" key="3">
    <source>
        <dbReference type="RuleBase" id="RU003616"/>
    </source>
</evidence>
<accession>K0SNH8</accession>
<dbReference type="InterPro" id="IPR008978">
    <property type="entry name" value="HSP20-like_chaperone"/>
</dbReference>
<name>K0SNH8_THAOC</name>
<reference evidence="7 8" key="1">
    <citation type="journal article" date="2012" name="Genome Biol.">
        <title>Genome and low-iron response of an oceanic diatom adapted to chronic iron limitation.</title>
        <authorList>
            <person name="Lommer M."/>
            <person name="Specht M."/>
            <person name="Roy A.S."/>
            <person name="Kraemer L."/>
            <person name="Andreson R."/>
            <person name="Gutowska M.A."/>
            <person name="Wolf J."/>
            <person name="Bergner S.V."/>
            <person name="Schilhabel M.B."/>
            <person name="Klostermeier U.C."/>
            <person name="Beiko R.G."/>
            <person name="Rosenstiel P."/>
            <person name="Hippler M."/>
            <person name="Laroche J."/>
        </authorList>
    </citation>
    <scope>NUCLEOTIDE SEQUENCE [LARGE SCALE GENOMIC DNA]</scope>
    <source>
        <strain evidence="7 8">CCMP1005</strain>
    </source>
</reference>
<evidence type="ECO:0000256" key="4">
    <source>
        <dbReference type="SAM" id="MobiDB-lite"/>
    </source>
</evidence>
<organism evidence="7 8">
    <name type="scientific">Thalassiosira oceanica</name>
    <name type="common">Marine diatom</name>
    <dbReference type="NCBI Taxonomy" id="159749"/>
    <lineage>
        <taxon>Eukaryota</taxon>
        <taxon>Sar</taxon>
        <taxon>Stramenopiles</taxon>
        <taxon>Ochrophyta</taxon>
        <taxon>Bacillariophyta</taxon>
        <taxon>Coscinodiscophyceae</taxon>
        <taxon>Thalassiosirophycidae</taxon>
        <taxon>Thalassiosirales</taxon>
        <taxon>Thalassiosiraceae</taxon>
        <taxon>Thalassiosira</taxon>
    </lineage>
</organism>
<keyword evidence="8" id="KW-1185">Reference proteome</keyword>
<keyword evidence="1" id="KW-0346">Stress response</keyword>
<sequence>MVSFGSTATGATTLLAVILSTSDAAAYVSHRTPRRHYSTALGARSRVPLFSRDVERVFRDFDYMFDSMMGDVESNFYSPLSLRRMTTPCLQQVPAKRQLSAPRATYQTSQDESEVRIAFNVPGAQASDIDLQLDEDKRILRITGETKLEEGDLHLSRKFDQTFTLARDVDMTKATAQFKDNVLTVTAPKVESKVRNLAIDVVESPPAIEQAADSGTTQETQENQEAAQNENANEKSLTVA</sequence>
<dbReference type="InterPro" id="IPR002068">
    <property type="entry name" value="A-crystallin/Hsp20_dom"/>
</dbReference>
<protein>
    <recommendedName>
        <fullName evidence="6">SHSP domain-containing protein</fullName>
    </recommendedName>
</protein>
<feature type="region of interest" description="Disordered" evidence="4">
    <location>
        <begin position="202"/>
        <end position="240"/>
    </location>
</feature>
<feature type="chain" id="PRO_5003837333" description="SHSP domain-containing protein" evidence="5">
    <location>
        <begin position="27"/>
        <end position="240"/>
    </location>
</feature>
<dbReference type="Gene3D" id="2.60.40.790">
    <property type="match status" value="1"/>
</dbReference>
<comment type="caution">
    <text evidence="7">The sequence shown here is derived from an EMBL/GenBank/DDBJ whole genome shotgun (WGS) entry which is preliminary data.</text>
</comment>
<dbReference type="InterPro" id="IPR031107">
    <property type="entry name" value="Small_HSP"/>
</dbReference>
<dbReference type="Proteomes" id="UP000266841">
    <property type="component" value="Unassembled WGS sequence"/>
</dbReference>
<dbReference type="AlphaFoldDB" id="K0SNH8"/>
<feature type="signal peptide" evidence="5">
    <location>
        <begin position="1"/>
        <end position="26"/>
    </location>
</feature>